<feature type="zinc finger region" description="C3H1-type" evidence="1">
    <location>
        <begin position="147"/>
        <end position="168"/>
    </location>
</feature>
<feature type="zinc finger region" description="C3H1-type" evidence="1">
    <location>
        <begin position="169"/>
        <end position="195"/>
    </location>
</feature>
<dbReference type="EMBL" id="JAFNEN010000014">
    <property type="protein sequence ID" value="KAG8200741.1"/>
    <property type="molecule type" value="Genomic_DNA"/>
</dbReference>
<feature type="zinc finger region" description="C3H1-type" evidence="1">
    <location>
        <begin position="224"/>
        <end position="245"/>
    </location>
</feature>
<feature type="domain" description="C3H1-type" evidence="2">
    <location>
        <begin position="169"/>
        <end position="195"/>
    </location>
</feature>
<evidence type="ECO:0000256" key="1">
    <source>
        <dbReference type="PROSITE-ProRule" id="PRU00723"/>
    </source>
</evidence>
<dbReference type="AlphaFoldDB" id="A0AAV6VYV4"/>
<dbReference type="InterPro" id="IPR000571">
    <property type="entry name" value="Znf_CCCH"/>
</dbReference>
<accession>A0AAV6VYV4</accession>
<keyword evidence="4" id="KW-1185">Reference proteome</keyword>
<feature type="domain" description="C3H1-type" evidence="2">
    <location>
        <begin position="196"/>
        <end position="223"/>
    </location>
</feature>
<comment type="caution">
    <text evidence="3">The sequence shown here is derived from an EMBL/GenBank/DDBJ whole genome shotgun (WGS) entry which is preliminary data.</text>
</comment>
<evidence type="ECO:0000259" key="2">
    <source>
        <dbReference type="PROSITE" id="PS50103"/>
    </source>
</evidence>
<reference evidence="3 4" key="1">
    <citation type="journal article" date="2022" name="Nat. Ecol. Evol.">
        <title>A masculinizing supergene underlies an exaggerated male reproductive morph in a spider.</title>
        <authorList>
            <person name="Hendrickx F."/>
            <person name="De Corte Z."/>
            <person name="Sonet G."/>
            <person name="Van Belleghem S.M."/>
            <person name="Kostlbacher S."/>
            <person name="Vangestel C."/>
        </authorList>
    </citation>
    <scope>NUCLEOTIDE SEQUENCE [LARGE SCALE GENOMIC DNA]</scope>
    <source>
        <strain evidence="3">W744_W776</strain>
    </source>
</reference>
<dbReference type="Gene3D" id="4.10.1000.10">
    <property type="entry name" value="Zinc finger, CCCH-type"/>
    <property type="match status" value="2"/>
</dbReference>
<feature type="zinc finger region" description="C3H1-type" evidence="1">
    <location>
        <begin position="196"/>
        <end position="223"/>
    </location>
</feature>
<evidence type="ECO:0000313" key="4">
    <source>
        <dbReference type="Proteomes" id="UP000827092"/>
    </source>
</evidence>
<dbReference type="SMART" id="SM00356">
    <property type="entry name" value="ZnF_C3H1"/>
    <property type="match status" value="5"/>
</dbReference>
<dbReference type="Proteomes" id="UP000827092">
    <property type="component" value="Unassembled WGS sequence"/>
</dbReference>
<gene>
    <name evidence="3" type="ORF">JTE90_022346</name>
</gene>
<feature type="domain" description="C3H1-type" evidence="2">
    <location>
        <begin position="224"/>
        <end position="245"/>
    </location>
</feature>
<keyword evidence="1" id="KW-0862">Zinc</keyword>
<evidence type="ECO:0000313" key="3">
    <source>
        <dbReference type="EMBL" id="KAG8200741.1"/>
    </source>
</evidence>
<keyword evidence="1" id="KW-0863">Zinc-finger</keyword>
<dbReference type="PANTHER" id="PTHR46156">
    <property type="entry name" value="CCCH ZINGC FINGER"/>
    <property type="match status" value="1"/>
</dbReference>
<proteinExistence type="predicted"/>
<protein>
    <recommendedName>
        <fullName evidence="2">C3H1-type domain-containing protein</fullName>
    </recommendedName>
</protein>
<dbReference type="GO" id="GO:0005634">
    <property type="term" value="C:nucleus"/>
    <property type="evidence" value="ECO:0007669"/>
    <property type="project" value="TreeGrafter"/>
</dbReference>
<feature type="domain" description="C3H1-type" evidence="2">
    <location>
        <begin position="147"/>
        <end position="168"/>
    </location>
</feature>
<keyword evidence="1" id="KW-0479">Metal-binding</keyword>
<dbReference type="PANTHER" id="PTHR46156:SF1">
    <property type="entry name" value="ZINC FINGER CCCH DOMAIN-CONTAINING PROTEIN 3"/>
    <property type="match status" value="1"/>
</dbReference>
<feature type="zinc finger region" description="C3H1-type" evidence="1">
    <location>
        <begin position="115"/>
        <end position="143"/>
    </location>
</feature>
<dbReference type="GO" id="GO:0008270">
    <property type="term" value="F:zinc ion binding"/>
    <property type="evidence" value="ECO:0007669"/>
    <property type="project" value="UniProtKB-KW"/>
</dbReference>
<sequence length="306" mass="35287">MLKTSTPRIALQAKSTLKKRRSITRVIPRTPIKQFYKTRRNYFKTKSQNQKHKIRHCKGLMHFNRSYQKSFTQQNHLRKQVMSTPISKVLANRVLHRSINRVLTASVKRELKKSSKVNTYCMFYNRFGRCNKGLKCVYVHDPSKIAVCTRFLRGTCKNEKCLFSHEINPGKMAICSFFLLGSCTKTECPYRHETLSADAQLCKAFVQGYCPDGKQCKKAHVLVCPKYIQGSCDKGNACAFPHPPQKEKKNFPKPVEKTETSVETEDFMEKVSRYFQPASGQDTKTFETTVVPKRQIIPEQPSFIAL</sequence>
<organism evidence="3 4">
    <name type="scientific">Oedothorax gibbosus</name>
    <dbReference type="NCBI Taxonomy" id="931172"/>
    <lineage>
        <taxon>Eukaryota</taxon>
        <taxon>Metazoa</taxon>
        <taxon>Ecdysozoa</taxon>
        <taxon>Arthropoda</taxon>
        <taxon>Chelicerata</taxon>
        <taxon>Arachnida</taxon>
        <taxon>Araneae</taxon>
        <taxon>Araneomorphae</taxon>
        <taxon>Entelegynae</taxon>
        <taxon>Araneoidea</taxon>
        <taxon>Linyphiidae</taxon>
        <taxon>Erigoninae</taxon>
        <taxon>Oedothorax</taxon>
    </lineage>
</organism>
<feature type="domain" description="C3H1-type" evidence="2">
    <location>
        <begin position="115"/>
        <end position="143"/>
    </location>
</feature>
<dbReference type="PROSITE" id="PS50103">
    <property type="entry name" value="ZF_C3H1"/>
    <property type="match status" value="5"/>
</dbReference>
<dbReference type="Pfam" id="PF14608">
    <property type="entry name" value="zf-CCCH_2"/>
    <property type="match status" value="4"/>
</dbReference>
<name>A0AAV6VYV4_9ARAC</name>